<keyword evidence="2" id="KW-1185">Reference proteome</keyword>
<keyword evidence="1" id="KW-0560">Oxidoreductase</keyword>
<dbReference type="RefSeq" id="WP_096448069.1">
    <property type="nucleotide sequence ID" value="NZ_JBHSOG010000094.1"/>
</dbReference>
<dbReference type="Proteomes" id="UP001595974">
    <property type="component" value="Unassembled WGS sequence"/>
</dbReference>
<evidence type="ECO:0000313" key="2">
    <source>
        <dbReference type="Proteomes" id="UP001595974"/>
    </source>
</evidence>
<dbReference type="EC" id="1.14.13.7" evidence="1"/>
<protein>
    <submittedName>
        <fullName evidence="1">Phenol hydroxylase subunit P4</fullName>
        <ecNumber evidence="1">1.14.13.7</ecNumber>
    </submittedName>
</protein>
<dbReference type="EMBL" id="JBHSOG010000094">
    <property type="protein sequence ID" value="MFC5771375.1"/>
    <property type="molecule type" value="Genomic_DNA"/>
</dbReference>
<sequence>MAVTALKEYIGVPRDSIEHFGGKQIVYASWDHHLLFASSLMMCLPIDMPFGEMVNGPLTALVAPDPDSAALDWKKVEWMKDNKPFTPDFSKSLAENGIGHKDQIRFHTPGLNSLLKVA</sequence>
<dbReference type="Gene3D" id="3.10.20.560">
    <property type="entry name" value="Phenol hydroxylase"/>
    <property type="match status" value="1"/>
</dbReference>
<name>A0ABW1AVT7_9RHOO</name>
<proteinExistence type="predicted"/>
<gene>
    <name evidence="1" type="ORF">ACFPTN_18495</name>
</gene>
<organism evidence="1 2">
    <name type="scientific">Thauera sinica</name>
    <dbReference type="NCBI Taxonomy" id="2665146"/>
    <lineage>
        <taxon>Bacteria</taxon>
        <taxon>Pseudomonadati</taxon>
        <taxon>Pseudomonadota</taxon>
        <taxon>Betaproteobacteria</taxon>
        <taxon>Rhodocyclales</taxon>
        <taxon>Zoogloeaceae</taxon>
        <taxon>Thauera</taxon>
    </lineage>
</organism>
<reference evidence="2" key="1">
    <citation type="journal article" date="2019" name="Int. J. Syst. Evol. Microbiol.">
        <title>The Global Catalogue of Microorganisms (GCM) 10K type strain sequencing project: providing services to taxonomists for standard genome sequencing and annotation.</title>
        <authorList>
            <consortium name="The Broad Institute Genomics Platform"/>
            <consortium name="The Broad Institute Genome Sequencing Center for Infectious Disease"/>
            <person name="Wu L."/>
            <person name="Ma J."/>
        </authorList>
    </citation>
    <scope>NUCLEOTIDE SEQUENCE [LARGE SCALE GENOMIC DNA]</scope>
    <source>
        <strain evidence="2">SHR3</strain>
    </source>
</reference>
<dbReference type="InterPro" id="IPR043010">
    <property type="entry name" value="Phenol_hydroxylase_sf"/>
</dbReference>
<dbReference type="Pfam" id="PF04663">
    <property type="entry name" value="Phenol_monoox"/>
    <property type="match status" value="1"/>
</dbReference>
<accession>A0ABW1AVT7</accession>
<evidence type="ECO:0000313" key="1">
    <source>
        <dbReference type="EMBL" id="MFC5771375.1"/>
    </source>
</evidence>
<dbReference type="InterPro" id="IPR006756">
    <property type="entry name" value="Phenol_hydroxylase"/>
</dbReference>
<dbReference type="GO" id="GO:0018662">
    <property type="term" value="F:phenol 2-monooxygenase activity"/>
    <property type="evidence" value="ECO:0007669"/>
    <property type="project" value="UniProtKB-EC"/>
</dbReference>
<comment type="caution">
    <text evidence="1">The sequence shown here is derived from an EMBL/GenBank/DDBJ whole genome shotgun (WGS) entry which is preliminary data.</text>
</comment>